<organism evidence="1 2">
    <name type="scientific">Delftia deserti</name>
    <dbReference type="NCBI Taxonomy" id="1651218"/>
    <lineage>
        <taxon>Bacteria</taxon>
        <taxon>Pseudomonadati</taxon>
        <taxon>Pseudomonadota</taxon>
        <taxon>Betaproteobacteria</taxon>
        <taxon>Burkholderiales</taxon>
        <taxon>Comamonadaceae</taxon>
        <taxon>Delftia</taxon>
    </lineage>
</organism>
<evidence type="ECO:0000313" key="2">
    <source>
        <dbReference type="Proteomes" id="UP001597287"/>
    </source>
</evidence>
<dbReference type="Proteomes" id="UP001597287">
    <property type="component" value="Unassembled WGS sequence"/>
</dbReference>
<name>A0ABW5EN17_9BURK</name>
<gene>
    <name evidence="1" type="ORF">ACFSPV_04840</name>
</gene>
<dbReference type="RefSeq" id="WP_380104754.1">
    <property type="nucleotide sequence ID" value="NZ_JBHSIH010000001.1"/>
</dbReference>
<proteinExistence type="predicted"/>
<reference evidence="2" key="1">
    <citation type="journal article" date="2019" name="Int. J. Syst. Evol. Microbiol.">
        <title>The Global Catalogue of Microorganisms (GCM) 10K type strain sequencing project: providing services to taxonomists for standard genome sequencing and annotation.</title>
        <authorList>
            <consortium name="The Broad Institute Genomics Platform"/>
            <consortium name="The Broad Institute Genome Sequencing Center for Infectious Disease"/>
            <person name="Wu L."/>
            <person name="Ma J."/>
        </authorList>
    </citation>
    <scope>NUCLEOTIDE SEQUENCE [LARGE SCALE GENOMIC DNA]</scope>
    <source>
        <strain evidence="2">CCUG 62793</strain>
    </source>
</reference>
<protein>
    <submittedName>
        <fullName evidence="1">Uncharacterized protein</fullName>
    </submittedName>
</protein>
<sequence length="127" mass="14327">MITLTRAGTTLELSDRLIWTDEYAWSPAVTETRYSTSGALHVHVGLRQAGRPITLDGRDSQAWISRALCDQLRTWQALPGATFQLIVRGAPRAVLFLEFQASPIWRLLDGEHTAELQYVPSFKFLEV</sequence>
<evidence type="ECO:0000313" key="1">
    <source>
        <dbReference type="EMBL" id="MFD2318019.1"/>
    </source>
</evidence>
<dbReference type="EMBL" id="JBHUIG010000003">
    <property type="protein sequence ID" value="MFD2318019.1"/>
    <property type="molecule type" value="Genomic_DNA"/>
</dbReference>
<accession>A0ABW5EN17</accession>
<keyword evidence="2" id="KW-1185">Reference proteome</keyword>
<comment type="caution">
    <text evidence="1">The sequence shown here is derived from an EMBL/GenBank/DDBJ whole genome shotgun (WGS) entry which is preliminary data.</text>
</comment>